<organism evidence="1 2">
    <name type="scientific">Erwinia papayae</name>
    <dbReference type="NCBI Taxonomy" id="206499"/>
    <lineage>
        <taxon>Bacteria</taxon>
        <taxon>Pseudomonadati</taxon>
        <taxon>Pseudomonadota</taxon>
        <taxon>Gammaproteobacteria</taxon>
        <taxon>Enterobacterales</taxon>
        <taxon>Erwiniaceae</taxon>
        <taxon>Erwinia</taxon>
    </lineage>
</organism>
<name>A0ABV3N5C5_9GAMM</name>
<accession>A0ABV3N5C5</accession>
<gene>
    <name evidence="1" type="primary">pilM</name>
    <name evidence="1" type="ORF">ABW286_17845</name>
</gene>
<reference evidence="1 2" key="1">
    <citation type="submission" date="2024-07" db="EMBL/GenBank/DDBJ databases">
        <authorList>
            <person name="Dulla G.F.J."/>
            <person name="Delorm J.G."/>
        </authorList>
    </citation>
    <scope>NUCLEOTIDE SEQUENCE [LARGE SCALE GENOMIC DNA]</scope>
    <source>
        <strain evidence="1 2">JGD 233</strain>
    </source>
</reference>
<evidence type="ECO:0000313" key="2">
    <source>
        <dbReference type="Proteomes" id="UP001554567"/>
    </source>
</evidence>
<dbReference type="Gene3D" id="3.30.420.380">
    <property type="match status" value="1"/>
</dbReference>
<comment type="caution">
    <text evidence="1">The sequence shown here is derived from an EMBL/GenBank/DDBJ whole genome shotgun (WGS) entry which is preliminary data.</text>
</comment>
<protein>
    <submittedName>
        <fullName evidence="1">Pilus assembly protein PilM</fullName>
    </submittedName>
</protein>
<dbReference type="InterPro" id="IPR005883">
    <property type="entry name" value="PilM"/>
</dbReference>
<keyword evidence="2" id="KW-1185">Reference proteome</keyword>
<dbReference type="PANTHER" id="PTHR32432:SF3">
    <property type="entry name" value="ETHANOLAMINE UTILIZATION PROTEIN EUTJ"/>
    <property type="match status" value="1"/>
</dbReference>
<dbReference type="EMBL" id="JBFKZN010000010">
    <property type="protein sequence ID" value="MEW5291020.1"/>
    <property type="molecule type" value="Genomic_DNA"/>
</dbReference>
<dbReference type="SUPFAM" id="SSF53067">
    <property type="entry name" value="Actin-like ATPase domain"/>
    <property type="match status" value="1"/>
</dbReference>
<dbReference type="InterPro" id="IPR043129">
    <property type="entry name" value="ATPase_NBD"/>
</dbReference>
<dbReference type="Proteomes" id="UP001554567">
    <property type="component" value="Unassembled WGS sequence"/>
</dbReference>
<dbReference type="PANTHER" id="PTHR32432">
    <property type="entry name" value="CELL DIVISION PROTEIN FTSA-RELATED"/>
    <property type="match status" value="1"/>
</dbReference>
<dbReference type="InterPro" id="IPR050696">
    <property type="entry name" value="FtsA/MreB"/>
</dbReference>
<evidence type="ECO:0000313" key="1">
    <source>
        <dbReference type="EMBL" id="MEW5291020.1"/>
    </source>
</evidence>
<dbReference type="Pfam" id="PF11104">
    <property type="entry name" value="PilM_2"/>
    <property type="match status" value="1"/>
</dbReference>
<proteinExistence type="predicted"/>
<dbReference type="RefSeq" id="WP_367168278.1">
    <property type="nucleotide sequence ID" value="NZ_JBFKZN010000010.1"/>
</dbReference>
<sequence length="274" mass="31609">MAFQTWQVGLDIQNGQLCAVGIQRRRHGWQLRHWWQHELPHDTLTHGRLQRSGVIQLVLQRWRRQLPGGVSLRVGFPPQLVLQRQINLPHQQLREPERESYIAAAARRVFPVEPETLKIDYRQPTPHGGQLWLTATRRDALQSWLNCLHEARLKPQVLELTPAALFALAKNMRLDSQAALIHRLHDHWLWFCPLHQQGWGWCSLEEAPDFNALRQAHLPDISSFYYSAIMETSLPERAQWLDPLNAFVHRQPPLPLNAGAFTLAAGLALRPGDC</sequence>